<dbReference type="PIRSF" id="PIRSF002686">
    <property type="entry name" value="SLG"/>
    <property type="match status" value="1"/>
</dbReference>
<dbReference type="SMART" id="SM00108">
    <property type="entry name" value="B_lectin"/>
    <property type="match status" value="1"/>
</dbReference>
<keyword evidence="3" id="KW-0325">Glycoprotein</keyword>
<sequence>MATMVSPSPFLLPLFLLGSFFAIPTQAQVPANQTFTFVNQGEFGDRIAEFDASYRVIQTKAHTFYTHPFRLCFYNTTPDSYIFAIRVGVPNDEGLMRWVWDANRNHPVHEKATLSLGRDGNLVLAEADGSVSWQTHTANQGVTGIKLLPNGNLVLHDKNGRFIWQSFDHPSDALLLGQSVKNITGRSKLVSRKSDMDGSDGPYSLILDRSGFTMYLNNSGQLLTYGGWTGSDYGSTVTFDFDTMNGFDNVTAYELVLTVNQDIDAPPQNRRHLLQIRPIGNAHQINLNKLNYDAKYSFLRLGSDGNLKAYTYYNEVSNQKWEESFAFFSSYFVRECALPSKCGSYGYCSKGMCVACPSPKGLLGWTKGCVPPKLAPCKSGAKTDYYKIVAVEHFLSPYLDGGDGPMKVGECRAKCDKDCKCLGFFYREASSKCLLAPVLGTLIKEVNTSVGYIKYSK</sequence>
<organism evidence="6 7">
    <name type="scientific">Rubus argutus</name>
    <name type="common">Southern blackberry</name>
    <dbReference type="NCBI Taxonomy" id="59490"/>
    <lineage>
        <taxon>Eukaryota</taxon>
        <taxon>Viridiplantae</taxon>
        <taxon>Streptophyta</taxon>
        <taxon>Embryophyta</taxon>
        <taxon>Tracheophyta</taxon>
        <taxon>Spermatophyta</taxon>
        <taxon>Magnoliopsida</taxon>
        <taxon>eudicotyledons</taxon>
        <taxon>Gunneridae</taxon>
        <taxon>Pentapetalae</taxon>
        <taxon>rosids</taxon>
        <taxon>fabids</taxon>
        <taxon>Rosales</taxon>
        <taxon>Rosaceae</taxon>
        <taxon>Rosoideae</taxon>
        <taxon>Rosoideae incertae sedis</taxon>
        <taxon>Rubus</taxon>
    </lineage>
</organism>
<keyword evidence="7" id="KW-1185">Reference proteome</keyword>
<accession>A0AAW1XLY1</accession>
<dbReference type="PANTHER" id="PTHR32444:SF58">
    <property type="entry name" value="BULB-TYPE LECTIN DOMAIN-CONTAINING PROTEIN"/>
    <property type="match status" value="1"/>
</dbReference>
<evidence type="ECO:0000256" key="2">
    <source>
        <dbReference type="ARBA" id="ARBA00023157"/>
    </source>
</evidence>
<dbReference type="GO" id="GO:0009505">
    <property type="term" value="C:plant-type cell wall"/>
    <property type="evidence" value="ECO:0007669"/>
    <property type="project" value="TreeGrafter"/>
</dbReference>
<dbReference type="CDD" id="cd00028">
    <property type="entry name" value="B_lectin"/>
    <property type="match status" value="1"/>
</dbReference>
<dbReference type="Pfam" id="PF01453">
    <property type="entry name" value="B_lectin"/>
    <property type="match status" value="1"/>
</dbReference>
<dbReference type="InterPro" id="IPR036426">
    <property type="entry name" value="Bulb-type_lectin_dom_sf"/>
</dbReference>
<evidence type="ECO:0000256" key="3">
    <source>
        <dbReference type="ARBA" id="ARBA00023180"/>
    </source>
</evidence>
<dbReference type="Gene3D" id="2.90.10.10">
    <property type="entry name" value="Bulb-type lectin domain"/>
    <property type="match status" value="1"/>
</dbReference>
<dbReference type="InterPro" id="IPR001480">
    <property type="entry name" value="Bulb-type_lectin_dom"/>
</dbReference>
<evidence type="ECO:0000256" key="1">
    <source>
        <dbReference type="ARBA" id="ARBA00022729"/>
    </source>
</evidence>
<evidence type="ECO:0000313" key="6">
    <source>
        <dbReference type="EMBL" id="KAK9937853.1"/>
    </source>
</evidence>
<name>A0AAW1XLY1_RUBAR</name>
<proteinExistence type="predicted"/>
<protein>
    <recommendedName>
        <fullName evidence="5">Bulb-type lectin domain-containing protein</fullName>
    </recommendedName>
</protein>
<evidence type="ECO:0000259" key="5">
    <source>
        <dbReference type="PROSITE" id="PS50927"/>
    </source>
</evidence>
<comment type="caution">
    <text evidence="6">The sequence shown here is derived from an EMBL/GenBank/DDBJ whole genome shotgun (WGS) entry which is preliminary data.</text>
</comment>
<evidence type="ECO:0000256" key="4">
    <source>
        <dbReference type="SAM" id="SignalP"/>
    </source>
</evidence>
<dbReference type="SUPFAM" id="SSF51110">
    <property type="entry name" value="alpha-D-mannose-specific plant lectins"/>
    <property type="match status" value="1"/>
</dbReference>
<evidence type="ECO:0000313" key="7">
    <source>
        <dbReference type="Proteomes" id="UP001457282"/>
    </source>
</evidence>
<dbReference type="EMBL" id="JBEDUW010000003">
    <property type="protein sequence ID" value="KAK9937853.1"/>
    <property type="molecule type" value="Genomic_DNA"/>
</dbReference>
<feature type="signal peptide" evidence="4">
    <location>
        <begin position="1"/>
        <end position="27"/>
    </location>
</feature>
<reference evidence="6 7" key="1">
    <citation type="journal article" date="2023" name="G3 (Bethesda)">
        <title>A chromosome-length genome assembly and annotation of blackberry (Rubus argutus, cv. 'Hillquist').</title>
        <authorList>
            <person name="Bruna T."/>
            <person name="Aryal R."/>
            <person name="Dudchenko O."/>
            <person name="Sargent D.J."/>
            <person name="Mead D."/>
            <person name="Buti M."/>
            <person name="Cavallini A."/>
            <person name="Hytonen T."/>
            <person name="Andres J."/>
            <person name="Pham M."/>
            <person name="Weisz D."/>
            <person name="Mascagni F."/>
            <person name="Usai G."/>
            <person name="Natali L."/>
            <person name="Bassil N."/>
            <person name="Fernandez G.E."/>
            <person name="Lomsadze A."/>
            <person name="Armour M."/>
            <person name="Olukolu B."/>
            <person name="Poorten T."/>
            <person name="Britton C."/>
            <person name="Davik J."/>
            <person name="Ashrafi H."/>
            <person name="Aiden E.L."/>
            <person name="Borodovsky M."/>
            <person name="Worthington M."/>
        </authorList>
    </citation>
    <scope>NUCLEOTIDE SEQUENCE [LARGE SCALE GENOMIC DNA]</scope>
    <source>
        <strain evidence="6">PI 553951</strain>
    </source>
</reference>
<dbReference type="AlphaFoldDB" id="A0AAW1XLY1"/>
<dbReference type="PANTHER" id="PTHR32444">
    <property type="entry name" value="BULB-TYPE LECTIN DOMAIN-CONTAINING PROTEIN"/>
    <property type="match status" value="1"/>
</dbReference>
<keyword evidence="1 4" id="KW-0732">Signal</keyword>
<dbReference type="PROSITE" id="PS50927">
    <property type="entry name" value="BULB_LECTIN"/>
    <property type="match status" value="1"/>
</dbReference>
<keyword evidence="2" id="KW-1015">Disulfide bond</keyword>
<feature type="domain" description="Bulb-type lectin" evidence="5">
    <location>
        <begin position="47"/>
        <end position="168"/>
    </location>
</feature>
<dbReference type="InterPro" id="IPR035446">
    <property type="entry name" value="SLSG/EP1"/>
</dbReference>
<feature type="chain" id="PRO_5043990972" description="Bulb-type lectin domain-containing protein" evidence="4">
    <location>
        <begin position="28"/>
        <end position="457"/>
    </location>
</feature>
<gene>
    <name evidence="6" type="ORF">M0R45_014620</name>
</gene>
<dbReference type="Proteomes" id="UP001457282">
    <property type="component" value="Unassembled WGS sequence"/>
</dbReference>